<dbReference type="RefSeq" id="WP_111536988.1">
    <property type="nucleotide sequence ID" value="NZ_QKZL01000005.1"/>
</dbReference>
<keyword evidence="1" id="KW-0560">Oxidoreductase</keyword>
<dbReference type="Gene3D" id="3.30.9.10">
    <property type="entry name" value="D-Amino Acid Oxidase, subunit A, domain 2"/>
    <property type="match status" value="1"/>
</dbReference>
<dbReference type="InterPro" id="IPR036188">
    <property type="entry name" value="FAD/NAD-bd_sf"/>
</dbReference>
<name>A0A2W7NAA3_9RHOB</name>
<dbReference type="Proteomes" id="UP000248916">
    <property type="component" value="Unassembled WGS sequence"/>
</dbReference>
<comment type="caution">
    <text evidence="3">The sequence shown here is derived from an EMBL/GenBank/DDBJ whole genome shotgun (WGS) entry which is preliminary data.</text>
</comment>
<dbReference type="PANTHER" id="PTHR13847:SF150">
    <property type="entry name" value="OXIDOREDUCTASE TDA3-RELATED"/>
    <property type="match status" value="1"/>
</dbReference>
<evidence type="ECO:0000313" key="3">
    <source>
        <dbReference type="EMBL" id="PZX17008.1"/>
    </source>
</evidence>
<proteinExistence type="predicted"/>
<dbReference type="PANTHER" id="PTHR13847">
    <property type="entry name" value="SARCOSINE DEHYDROGENASE-RELATED"/>
    <property type="match status" value="1"/>
</dbReference>
<accession>A0A2W7NAA3</accession>
<dbReference type="PROSITE" id="PS51257">
    <property type="entry name" value="PROKAR_LIPOPROTEIN"/>
    <property type="match status" value="1"/>
</dbReference>
<dbReference type="OrthoDB" id="9805337at2"/>
<dbReference type="AlphaFoldDB" id="A0A2W7NAA3"/>
<dbReference type="Gene3D" id="3.50.50.60">
    <property type="entry name" value="FAD/NAD(P)-binding domain"/>
    <property type="match status" value="2"/>
</dbReference>
<sequence length="375" mass="39136">MRVVICGGGAIGAACAYYLTRRGTEVVVVERTGVASAASGKSGGFLALDWCDGSALEPLARRSFALHADLPGETGRDWGYRRMTTYAGVSGMKMRGRADLPWLSEAVALQGRLGTEATTAQVHPALFTQGLMAAAIDGGARLVEGEVTGLTQDAAGHVSGVRVDGEEIAADRVVLAMGPWSIRAGGWLDLPAIHAVKGHSLVYDVQDVPAEALFLEHREGDGGSASPEIFPRADGTVYACAISSEAALPDDPAATGPDPGAIERLEAMCLAISARLTPDRVIARQACFRPIAADGLPVIGLVEGWPGVHVATGHSVWGILNAPATGEAVADVISGGMSRHVDLSPFDPARLPPMRRGPARAMRRLGREGAEVERR</sequence>
<evidence type="ECO:0000313" key="4">
    <source>
        <dbReference type="Proteomes" id="UP000248916"/>
    </source>
</evidence>
<dbReference type="GO" id="GO:0005737">
    <property type="term" value="C:cytoplasm"/>
    <property type="evidence" value="ECO:0007669"/>
    <property type="project" value="TreeGrafter"/>
</dbReference>
<organism evidence="3 4">
    <name type="scientific">Palleronia aestuarii</name>
    <dbReference type="NCBI Taxonomy" id="568105"/>
    <lineage>
        <taxon>Bacteria</taxon>
        <taxon>Pseudomonadati</taxon>
        <taxon>Pseudomonadota</taxon>
        <taxon>Alphaproteobacteria</taxon>
        <taxon>Rhodobacterales</taxon>
        <taxon>Roseobacteraceae</taxon>
        <taxon>Palleronia</taxon>
    </lineage>
</organism>
<dbReference type="EMBL" id="QKZL01000005">
    <property type="protein sequence ID" value="PZX17008.1"/>
    <property type="molecule type" value="Genomic_DNA"/>
</dbReference>
<dbReference type="GO" id="GO:0016491">
    <property type="term" value="F:oxidoreductase activity"/>
    <property type="evidence" value="ECO:0007669"/>
    <property type="project" value="UniProtKB-KW"/>
</dbReference>
<gene>
    <name evidence="3" type="ORF">LX81_01638</name>
</gene>
<evidence type="ECO:0000259" key="2">
    <source>
        <dbReference type="Pfam" id="PF01266"/>
    </source>
</evidence>
<keyword evidence="4" id="KW-1185">Reference proteome</keyword>
<feature type="domain" description="FAD dependent oxidoreductase" evidence="2">
    <location>
        <begin position="2"/>
        <end position="331"/>
    </location>
</feature>
<dbReference type="Pfam" id="PF01266">
    <property type="entry name" value="DAO"/>
    <property type="match status" value="1"/>
</dbReference>
<dbReference type="InterPro" id="IPR006076">
    <property type="entry name" value="FAD-dep_OxRdtase"/>
</dbReference>
<evidence type="ECO:0000256" key="1">
    <source>
        <dbReference type="ARBA" id="ARBA00023002"/>
    </source>
</evidence>
<dbReference type="SUPFAM" id="SSF51905">
    <property type="entry name" value="FAD/NAD(P)-binding domain"/>
    <property type="match status" value="1"/>
</dbReference>
<reference evidence="3 4" key="1">
    <citation type="submission" date="2018-06" db="EMBL/GenBank/DDBJ databases">
        <title>Genomic Encyclopedia of Archaeal and Bacterial Type Strains, Phase II (KMG-II): from individual species to whole genera.</title>
        <authorList>
            <person name="Goeker M."/>
        </authorList>
    </citation>
    <scope>NUCLEOTIDE SEQUENCE [LARGE SCALE GENOMIC DNA]</scope>
    <source>
        <strain evidence="3 4">DSM 22009</strain>
    </source>
</reference>
<protein>
    <submittedName>
        <fullName evidence="3">Glycine/D-amino acid oxidase-like deaminating enzyme</fullName>
    </submittedName>
</protein>